<dbReference type="InterPro" id="IPR006059">
    <property type="entry name" value="SBP"/>
</dbReference>
<evidence type="ECO:0000256" key="5">
    <source>
        <dbReference type="ARBA" id="ARBA00022448"/>
    </source>
</evidence>
<feature type="signal peptide" evidence="8">
    <location>
        <begin position="1"/>
        <end position="24"/>
    </location>
</feature>
<evidence type="ECO:0000313" key="10">
    <source>
        <dbReference type="Proteomes" id="UP000886469"/>
    </source>
</evidence>
<evidence type="ECO:0000256" key="7">
    <source>
        <dbReference type="SAM" id="Coils"/>
    </source>
</evidence>
<gene>
    <name evidence="9" type="ORF">E4Q08_06645</name>
</gene>
<proteinExistence type="inferred from homology"/>
<reference evidence="9" key="1">
    <citation type="submission" date="2019-03" db="EMBL/GenBank/DDBJ databases">
        <title>Metabolic reconstructions from genomes of highly enriched 'Candidatus Accumulibacter' and 'Candidatus Competibacter' bioreactor populations.</title>
        <authorList>
            <person name="Annavajhala M.K."/>
            <person name="Welles L."/>
            <person name="Abbas B."/>
            <person name="Sorokin D."/>
            <person name="Park H."/>
            <person name="Van Loosdrecht M."/>
            <person name="Chandran K."/>
        </authorList>
    </citation>
    <scope>NUCLEOTIDE SEQUENCE</scope>
    <source>
        <strain evidence="9">SBR_L</strain>
    </source>
</reference>
<comment type="subunit">
    <text evidence="3">The complex is composed of two ATP-binding proteins (UgpC), two transmembrane proteins (UgpA and UgpE) and a solute-binding protein (UgpB).</text>
</comment>
<comment type="subcellular location">
    <subcellularLocation>
        <location evidence="1">Periplasm</location>
    </subcellularLocation>
</comment>
<evidence type="ECO:0000256" key="6">
    <source>
        <dbReference type="ARBA" id="ARBA00022729"/>
    </source>
</evidence>
<keyword evidence="7" id="KW-0175">Coiled coil</keyword>
<feature type="chain" id="PRO_5046443209" description="sn-glycerol-3-phosphate-binding periplasmic protein UgpB" evidence="8">
    <location>
        <begin position="25"/>
        <end position="427"/>
    </location>
</feature>
<dbReference type="PANTHER" id="PTHR43649">
    <property type="entry name" value="ARABINOSE-BINDING PROTEIN-RELATED"/>
    <property type="match status" value="1"/>
</dbReference>
<evidence type="ECO:0000256" key="2">
    <source>
        <dbReference type="ARBA" id="ARBA00008520"/>
    </source>
</evidence>
<dbReference type="Gene3D" id="3.40.190.10">
    <property type="entry name" value="Periplasmic binding protein-like II"/>
    <property type="match status" value="2"/>
</dbReference>
<organism evidence="9 10">
    <name type="scientific">Candidatus Accumulibacter contiguus</name>
    <dbReference type="NCBI Taxonomy" id="2954381"/>
    <lineage>
        <taxon>Bacteria</taxon>
        <taxon>Pseudomonadati</taxon>
        <taxon>Pseudomonadota</taxon>
        <taxon>Betaproteobacteria</taxon>
        <taxon>Candidatus Accumulibacter</taxon>
    </lineage>
</organism>
<evidence type="ECO:0000256" key="3">
    <source>
        <dbReference type="ARBA" id="ARBA00011557"/>
    </source>
</evidence>
<keyword evidence="6 8" id="KW-0732">Signal</keyword>
<dbReference type="RefSeq" id="WP_169069800.1">
    <property type="nucleotide sequence ID" value="NZ_SPMX01000014.1"/>
</dbReference>
<keyword evidence="5" id="KW-0813">Transport</keyword>
<feature type="coiled-coil region" evidence="7">
    <location>
        <begin position="34"/>
        <end position="61"/>
    </location>
</feature>
<comment type="similarity">
    <text evidence="2">Belongs to the bacterial solute-binding protein 1 family.</text>
</comment>
<dbReference type="PANTHER" id="PTHR43649:SF31">
    <property type="entry name" value="SN-GLYCEROL-3-PHOSPHATE-BINDING PERIPLASMIC PROTEIN UGPB"/>
    <property type="match status" value="1"/>
</dbReference>
<dbReference type="EMBL" id="SPMX01000014">
    <property type="protein sequence ID" value="NMQ04959.1"/>
    <property type="molecule type" value="Genomic_DNA"/>
</dbReference>
<dbReference type="Proteomes" id="UP000886469">
    <property type="component" value="Unassembled WGS sequence"/>
</dbReference>
<protein>
    <recommendedName>
        <fullName evidence="4">sn-glycerol-3-phosphate-binding periplasmic protein UgpB</fullName>
    </recommendedName>
</protein>
<keyword evidence="10" id="KW-1185">Reference proteome</keyword>
<name>A0ABX1T5Q5_9PROT</name>
<evidence type="ECO:0000256" key="1">
    <source>
        <dbReference type="ARBA" id="ARBA00004418"/>
    </source>
</evidence>
<dbReference type="InterPro" id="IPR050490">
    <property type="entry name" value="Bact_solute-bd_prot1"/>
</dbReference>
<evidence type="ECO:0000313" key="9">
    <source>
        <dbReference type="EMBL" id="NMQ04959.1"/>
    </source>
</evidence>
<evidence type="ECO:0000256" key="8">
    <source>
        <dbReference type="SAM" id="SignalP"/>
    </source>
</evidence>
<evidence type="ECO:0000256" key="4">
    <source>
        <dbReference type="ARBA" id="ARBA00017470"/>
    </source>
</evidence>
<comment type="caution">
    <text evidence="9">The sequence shown here is derived from an EMBL/GenBank/DDBJ whole genome shotgun (WGS) entry which is preliminary data.</text>
</comment>
<accession>A0ABX1T5Q5</accession>
<dbReference type="SUPFAM" id="SSF53850">
    <property type="entry name" value="Periplasmic binding protein-like II"/>
    <property type="match status" value="1"/>
</dbReference>
<dbReference type="Pfam" id="PF13416">
    <property type="entry name" value="SBP_bac_8"/>
    <property type="match status" value="1"/>
</dbReference>
<sequence length="427" mass="46422">MRLLRILPAVLAFALAAPFSSLTAAAPTAIDLSHQLDEERAERLEKLIERFNSRQKDYEVKLVRRVQGEAPKDLNLVTREEQARFVAAKANFKPLHQVMKEANMPFDGGKLAPELRVGLGDAKGELFALPIGLSTPVLFINKAAFRKAGLDPEKPPKTWAEMLKAADKLFDAGSTCPYTTSWPSWVHIDNLSSWNGVEVSDAKGRLNFNGLVQVKHTAMLTTWAKARFFIYFGRRDEADNRFAAGECGMLTSSSSLSSLYGALHESRKVEVGVSSLPYHDDVPGAPQQTLAGGYSLWVGAGQKPVEYKGVAQFVSFLMEPDLQVEFSAVAGFLPMTPAARAAAGSKLLKADTAGLNVAYAQLQGPGALRVLRVSENERVRIITEEELEAAWSGKTPAKQALDNAVQRGNLLLAGAPKALAPAPQRKK</sequence>